<dbReference type="Pfam" id="PF05893">
    <property type="entry name" value="LuxC"/>
    <property type="match status" value="1"/>
</dbReference>
<keyword evidence="5" id="KW-0521">NADP</keyword>
<proteinExistence type="inferred from homology"/>
<keyword evidence="6" id="KW-0560">Oxidoreductase</keyword>
<dbReference type="GO" id="GO:0050062">
    <property type="term" value="F:long-chain-fatty-acyl-CoA reductase activity"/>
    <property type="evidence" value="ECO:0007669"/>
    <property type="project" value="UniProtKB-EC"/>
</dbReference>
<comment type="function">
    <text evidence="1">LuxC is the fatty acid reductase enzyme responsible for synthesis of the aldehyde substrate for the luminescent reaction catalyzed by luciferase.</text>
</comment>
<comment type="pathway">
    <text evidence="2">Lipid metabolism; fatty acid reduction for biolumincescence.</text>
</comment>
<evidence type="ECO:0000256" key="4">
    <source>
        <dbReference type="ARBA" id="ARBA00013020"/>
    </source>
</evidence>
<evidence type="ECO:0000256" key="2">
    <source>
        <dbReference type="ARBA" id="ARBA00004908"/>
    </source>
</evidence>
<accession>A0A3D2X6E8</accession>
<organism evidence="9 10">
    <name type="scientific">Lachnoclostridium phytofermentans</name>
    <dbReference type="NCBI Taxonomy" id="66219"/>
    <lineage>
        <taxon>Bacteria</taxon>
        <taxon>Bacillati</taxon>
        <taxon>Bacillota</taxon>
        <taxon>Clostridia</taxon>
        <taxon>Lachnospirales</taxon>
        <taxon>Lachnospiraceae</taxon>
    </lineage>
</organism>
<dbReference type="GO" id="GO:0008218">
    <property type="term" value="P:bioluminescence"/>
    <property type="evidence" value="ECO:0007669"/>
    <property type="project" value="UniProtKB-KW"/>
</dbReference>
<reference evidence="9 10" key="1">
    <citation type="journal article" date="2018" name="Nat. Biotechnol.">
        <title>A standardized bacterial taxonomy based on genome phylogeny substantially revises the tree of life.</title>
        <authorList>
            <person name="Parks D.H."/>
            <person name="Chuvochina M."/>
            <person name="Waite D.W."/>
            <person name="Rinke C."/>
            <person name="Skarshewski A."/>
            <person name="Chaumeil P.A."/>
            <person name="Hugenholtz P."/>
        </authorList>
    </citation>
    <scope>NUCLEOTIDE SEQUENCE [LARGE SCALE GENOMIC DNA]</scope>
    <source>
        <strain evidence="9">UBA11728</strain>
    </source>
</reference>
<comment type="similarity">
    <text evidence="3">Belongs to the LuxC family.</text>
</comment>
<dbReference type="SUPFAM" id="SSF53720">
    <property type="entry name" value="ALDH-like"/>
    <property type="match status" value="1"/>
</dbReference>
<dbReference type="Gene3D" id="3.40.309.10">
    <property type="entry name" value="Aldehyde Dehydrogenase, Chain A, domain 2"/>
    <property type="match status" value="1"/>
</dbReference>
<protein>
    <recommendedName>
        <fullName evidence="4">long-chain-fatty-acyl-CoA reductase</fullName>
        <ecNumber evidence="4">1.2.1.50</ecNumber>
    </recommendedName>
</protein>
<evidence type="ECO:0000256" key="1">
    <source>
        <dbReference type="ARBA" id="ARBA00003277"/>
    </source>
</evidence>
<dbReference type="Proteomes" id="UP000262969">
    <property type="component" value="Unassembled WGS sequence"/>
</dbReference>
<keyword evidence="7" id="KW-0455">Luminescence</keyword>
<evidence type="ECO:0000256" key="3">
    <source>
        <dbReference type="ARBA" id="ARBA00010915"/>
    </source>
</evidence>
<dbReference type="InterPro" id="IPR008670">
    <property type="entry name" value="CoA_reduct_LuxC"/>
</dbReference>
<dbReference type="EC" id="1.2.1.50" evidence="4"/>
<dbReference type="AlphaFoldDB" id="A0A3D2X6E8"/>
<evidence type="ECO:0000256" key="8">
    <source>
        <dbReference type="ARBA" id="ARBA00049412"/>
    </source>
</evidence>
<dbReference type="UniPathway" id="UPA00569"/>
<comment type="catalytic activity">
    <reaction evidence="8">
        <text>a long-chain fatty aldehyde + NADP(+) + CoA = a long-chain fatty acyl-CoA + NADPH + H(+)</text>
        <dbReference type="Rhea" id="RHEA:15437"/>
        <dbReference type="ChEBI" id="CHEBI:15378"/>
        <dbReference type="ChEBI" id="CHEBI:17176"/>
        <dbReference type="ChEBI" id="CHEBI:57287"/>
        <dbReference type="ChEBI" id="CHEBI:57783"/>
        <dbReference type="ChEBI" id="CHEBI:58349"/>
        <dbReference type="ChEBI" id="CHEBI:83139"/>
        <dbReference type="EC" id="1.2.1.50"/>
    </reaction>
</comment>
<evidence type="ECO:0000313" key="9">
    <source>
        <dbReference type="EMBL" id="HCL02709.1"/>
    </source>
</evidence>
<dbReference type="InterPro" id="IPR016163">
    <property type="entry name" value="Ald_DH_C"/>
</dbReference>
<dbReference type="GO" id="GO:0003995">
    <property type="term" value="F:acyl-CoA dehydrogenase activity"/>
    <property type="evidence" value="ECO:0007669"/>
    <property type="project" value="InterPro"/>
</dbReference>
<evidence type="ECO:0000256" key="5">
    <source>
        <dbReference type="ARBA" id="ARBA00022857"/>
    </source>
</evidence>
<comment type="caution">
    <text evidence="9">The sequence shown here is derived from an EMBL/GenBank/DDBJ whole genome shotgun (WGS) entry which is preliminary data.</text>
</comment>
<sequence length="415" mass="46524">MILYGGEVLESSQTKQALKDIYPRILKTLGQGILPSKEVIMACHQLSKRIIAGEYQKLLGEFLTEEQIAKTAQMLSAECLVRKIRIELGVAVGECLPETSHQIMPLGVLFHIAAGNMEGLPVYSVIEGLLAGNINIVKLPASDSGITVKLLQELISVEPKLKDYIYVFDTPSSHLEELTAMAKMANAIVVWGGDETMKSVRNFASVDTRLIEWGHRKSFAYLTKDAITDKALIELATHIVTTKQILCSSCQGIYLHTDVMEDLDSFCERFLPILESAVAKEQPLNIGIRAQISLLLFHDELIESNGKLYKGKHCSLKALPDAELTSSYTHANLWVRGLKRNDIIEKLHKNKGYLQTVGLVCRENEWNELSNYFFHAGVTKVTVPKFMSYMDELETHDGEYPLRRYVRIVNGRVLS</sequence>
<dbReference type="InterPro" id="IPR016162">
    <property type="entry name" value="Ald_DH_N"/>
</dbReference>
<evidence type="ECO:0000313" key="10">
    <source>
        <dbReference type="Proteomes" id="UP000262969"/>
    </source>
</evidence>
<name>A0A3D2X6E8_9FIRM</name>
<evidence type="ECO:0000256" key="6">
    <source>
        <dbReference type="ARBA" id="ARBA00023002"/>
    </source>
</evidence>
<gene>
    <name evidence="9" type="ORF">DHW61_09915</name>
</gene>
<dbReference type="Gene3D" id="3.40.605.10">
    <property type="entry name" value="Aldehyde Dehydrogenase, Chain A, domain 1"/>
    <property type="match status" value="1"/>
</dbReference>
<dbReference type="EMBL" id="DPVV01000326">
    <property type="protein sequence ID" value="HCL02709.1"/>
    <property type="molecule type" value="Genomic_DNA"/>
</dbReference>
<dbReference type="InterPro" id="IPR016161">
    <property type="entry name" value="Ald_DH/histidinol_DH"/>
</dbReference>
<evidence type="ECO:0000256" key="7">
    <source>
        <dbReference type="ARBA" id="ARBA00023223"/>
    </source>
</evidence>